<dbReference type="WBParaSite" id="JU765_v2.g7748.t1">
    <property type="protein sequence ID" value="JU765_v2.g7748.t1"/>
    <property type="gene ID" value="JU765_v2.g7748"/>
</dbReference>
<name>A0AC34RKV3_9BILA</name>
<protein>
    <submittedName>
        <fullName evidence="2">EF-hand domain-containing protein</fullName>
    </submittedName>
</protein>
<sequence>DFMESLAMIQNNTPKSNAEWTIRLINPRSLDRVTFEEFHDFVKSIFLLVGGDNNPPVDPIPLEPIMDKRTAICIKKRAYFIFNQMDTENCGFIGRKDLERFFATHQEAIMTLSYQFVL</sequence>
<dbReference type="Proteomes" id="UP000887576">
    <property type="component" value="Unplaced"/>
</dbReference>
<evidence type="ECO:0000313" key="2">
    <source>
        <dbReference type="WBParaSite" id="JU765_v2.g7748.t1"/>
    </source>
</evidence>
<reference evidence="2" key="1">
    <citation type="submission" date="2022-11" db="UniProtKB">
        <authorList>
            <consortium name="WormBaseParasite"/>
        </authorList>
    </citation>
    <scope>IDENTIFICATION</scope>
</reference>
<accession>A0AC34RKV3</accession>
<proteinExistence type="predicted"/>
<evidence type="ECO:0000313" key="1">
    <source>
        <dbReference type="Proteomes" id="UP000887576"/>
    </source>
</evidence>
<organism evidence="1 2">
    <name type="scientific">Panagrolaimus sp. JU765</name>
    <dbReference type="NCBI Taxonomy" id="591449"/>
    <lineage>
        <taxon>Eukaryota</taxon>
        <taxon>Metazoa</taxon>
        <taxon>Ecdysozoa</taxon>
        <taxon>Nematoda</taxon>
        <taxon>Chromadorea</taxon>
        <taxon>Rhabditida</taxon>
        <taxon>Tylenchina</taxon>
        <taxon>Panagrolaimomorpha</taxon>
        <taxon>Panagrolaimoidea</taxon>
        <taxon>Panagrolaimidae</taxon>
        <taxon>Panagrolaimus</taxon>
    </lineage>
</organism>